<proteinExistence type="predicted"/>
<evidence type="ECO:0000313" key="2">
    <source>
        <dbReference type="EMBL" id="GIL26421.1"/>
    </source>
</evidence>
<dbReference type="AlphaFoldDB" id="A0A8J4EJL5"/>
<dbReference type="InterPro" id="IPR006311">
    <property type="entry name" value="TAT_signal"/>
</dbReference>
<reference evidence="3" key="1">
    <citation type="journal article" date="2021" name="Int. J. Syst. Evol. Microbiol.">
        <title>Actinocatenispora comari sp. nov., an endophytic actinomycete isolated from aerial parts of Comarum salesowianum.</title>
        <authorList>
            <person name="Oyunbileg N."/>
            <person name="Iizaka Y."/>
            <person name="Hamada M."/>
            <person name="Davaapurev B.O."/>
            <person name="Fukumoto A."/>
            <person name="Tsetseg B."/>
            <person name="Kato F."/>
            <person name="Tamura T."/>
            <person name="Batkhuu J."/>
            <person name="Anzai Y."/>
        </authorList>
    </citation>
    <scope>NUCLEOTIDE SEQUENCE [LARGE SCALE GENOMIC DNA]</scope>
    <source>
        <strain evidence="3">NUM-2625</strain>
    </source>
</reference>
<comment type="caution">
    <text evidence="2">The sequence shown here is derived from an EMBL/GenBank/DDBJ whole genome shotgun (WGS) entry which is preliminary data.</text>
</comment>
<evidence type="ECO:0000259" key="1">
    <source>
        <dbReference type="Pfam" id="PF21311"/>
    </source>
</evidence>
<name>A0A8J4EJL5_9ACTN</name>
<protein>
    <recommendedName>
        <fullName evidence="1">P68 RBP/TagC-like beta-propeller domain-containing protein</fullName>
    </recommendedName>
</protein>
<dbReference type="Pfam" id="PF21311">
    <property type="entry name" value="Phage_RBD_prop"/>
    <property type="match status" value="1"/>
</dbReference>
<feature type="domain" description="P68 RBP/TagC-like beta-propeller" evidence="1">
    <location>
        <begin position="88"/>
        <end position="336"/>
    </location>
</feature>
<dbReference type="InterPro" id="IPR048799">
    <property type="entry name" value="P68_RBP_TagC-like_beta-prop"/>
</dbReference>
<organism evidence="2 3">
    <name type="scientific">Actinocatenispora comari</name>
    <dbReference type="NCBI Taxonomy" id="2807577"/>
    <lineage>
        <taxon>Bacteria</taxon>
        <taxon>Bacillati</taxon>
        <taxon>Actinomycetota</taxon>
        <taxon>Actinomycetes</taxon>
        <taxon>Micromonosporales</taxon>
        <taxon>Micromonosporaceae</taxon>
        <taxon>Actinocatenispora</taxon>
    </lineage>
</organism>
<keyword evidence="3" id="KW-1185">Reference proteome</keyword>
<dbReference type="PROSITE" id="PS51318">
    <property type="entry name" value="TAT"/>
    <property type="match status" value="1"/>
</dbReference>
<accession>A0A8J4EJL5</accession>
<dbReference type="EMBL" id="BOPO01000023">
    <property type="protein sequence ID" value="GIL26421.1"/>
    <property type="molecule type" value="Genomic_DNA"/>
</dbReference>
<sequence>MVETPAGHRQPSRRNSRQISRRGLLAAGGVALGAGFGALLTGTANAGDGATGAASAAGGPALPRSPRFALDAPGHVLWRDRPLYNNTVLQALAFDDTHDELYTVQLMQGGQQLPGEAAPVAGATRDLHGDLCLTRLDRTGTVLGHMFLTGFGHGVQIGVEPSPHGAYLWTETKAIADDGVHGWGSVLGRFPFVDGAILTPDSPSLRQYAPVPGADRTTAATDPVHGTLTMRHRVDGHFRYALYLLPQLRAGVVKPIAEVAQPDVLATDFQGYATYGRYLYLIEGNAFGHTGSVSPTGNTVVTRVRWTDGVVEGRQLMTVANDMRFREPEGMAIQLGPDGAPRLAFGFAETISATDSHKIATVCYLDRLVP</sequence>
<dbReference type="Proteomes" id="UP000614996">
    <property type="component" value="Unassembled WGS sequence"/>
</dbReference>
<evidence type="ECO:0000313" key="3">
    <source>
        <dbReference type="Proteomes" id="UP000614996"/>
    </source>
</evidence>
<gene>
    <name evidence="2" type="ORF">NUM_16750</name>
</gene>
<dbReference type="RefSeq" id="WP_207124217.1">
    <property type="nucleotide sequence ID" value="NZ_BOPO01000023.1"/>
</dbReference>